<sequence length="186" mass="20251">MTNPDGLHLTASQLIGNPPAEYPQIAAELLAMADADEQMRTRFLIGTATWDAEIDRVNTARLKNIIAEIGWPTVSKVGVEASSAAWLLAQHAADDLDFMTCCLGMMKEAGPGEVKLSNIALLDDRVRIIQGQPQVYGTQFCEKGAGHEPFPIEDPESVDERRAAVGLDTLEENVARVREMYQGGGR</sequence>
<protein>
    <submittedName>
        <fullName evidence="1">DUF6624 domain-containing protein</fullName>
    </submittedName>
</protein>
<dbReference type="InterPro" id="IPR046732">
    <property type="entry name" value="DUF6624"/>
</dbReference>
<organism evidence="1 2">
    <name type="scientific">Plantactinospora solaniradicis</name>
    <dbReference type="NCBI Taxonomy" id="1723736"/>
    <lineage>
        <taxon>Bacteria</taxon>
        <taxon>Bacillati</taxon>
        <taxon>Actinomycetota</taxon>
        <taxon>Actinomycetes</taxon>
        <taxon>Micromonosporales</taxon>
        <taxon>Micromonosporaceae</taxon>
        <taxon>Plantactinospora</taxon>
    </lineage>
</organism>
<proteinExistence type="predicted"/>
<keyword evidence="2" id="KW-1185">Reference proteome</keyword>
<dbReference type="RefSeq" id="WP_377430300.1">
    <property type="nucleotide sequence ID" value="NZ_JBHSPR010000053.1"/>
</dbReference>
<comment type="caution">
    <text evidence="1">The sequence shown here is derived from an EMBL/GenBank/DDBJ whole genome shotgun (WGS) entry which is preliminary data.</text>
</comment>
<dbReference type="Proteomes" id="UP001596203">
    <property type="component" value="Unassembled WGS sequence"/>
</dbReference>
<gene>
    <name evidence="1" type="ORF">ACFP2T_36840</name>
</gene>
<reference evidence="2" key="1">
    <citation type="journal article" date="2019" name="Int. J. Syst. Evol. Microbiol.">
        <title>The Global Catalogue of Microorganisms (GCM) 10K type strain sequencing project: providing services to taxonomists for standard genome sequencing and annotation.</title>
        <authorList>
            <consortium name="The Broad Institute Genomics Platform"/>
            <consortium name="The Broad Institute Genome Sequencing Center for Infectious Disease"/>
            <person name="Wu L."/>
            <person name="Ma J."/>
        </authorList>
    </citation>
    <scope>NUCLEOTIDE SEQUENCE [LARGE SCALE GENOMIC DNA]</scope>
    <source>
        <strain evidence="2">ZS-35-S2</strain>
    </source>
</reference>
<evidence type="ECO:0000313" key="1">
    <source>
        <dbReference type="EMBL" id="MFC6021720.1"/>
    </source>
</evidence>
<name>A0ABW1KJE4_9ACTN</name>
<dbReference type="EMBL" id="JBHSPR010000053">
    <property type="protein sequence ID" value="MFC6021720.1"/>
    <property type="molecule type" value="Genomic_DNA"/>
</dbReference>
<evidence type="ECO:0000313" key="2">
    <source>
        <dbReference type="Proteomes" id="UP001596203"/>
    </source>
</evidence>
<dbReference type="Pfam" id="PF20329">
    <property type="entry name" value="DUF6624"/>
    <property type="match status" value="1"/>
</dbReference>
<accession>A0ABW1KJE4</accession>